<feature type="compositionally biased region" description="Low complexity" evidence="1">
    <location>
        <begin position="146"/>
        <end position="162"/>
    </location>
</feature>
<name>A0A1B6E356_9HEMI</name>
<feature type="compositionally biased region" description="Low complexity" evidence="1">
    <location>
        <begin position="217"/>
        <end position="235"/>
    </location>
</feature>
<dbReference type="Pfam" id="PF15886">
    <property type="entry name" value="CBM39"/>
    <property type="match status" value="1"/>
</dbReference>
<gene>
    <name evidence="4" type="ORF">g.8363</name>
</gene>
<keyword evidence="2" id="KW-0732">Signal</keyword>
<dbReference type="Gene3D" id="2.60.40.2140">
    <property type="entry name" value="Beta-1,3-glucan-recognition protein, N-terminal domain"/>
    <property type="match status" value="1"/>
</dbReference>
<dbReference type="PROSITE" id="PS51969">
    <property type="entry name" value="CBM39"/>
    <property type="match status" value="1"/>
</dbReference>
<feature type="compositionally biased region" description="Low complexity" evidence="1">
    <location>
        <begin position="249"/>
        <end position="281"/>
    </location>
</feature>
<dbReference type="AlphaFoldDB" id="A0A1B6E356"/>
<dbReference type="EMBL" id="GEDC01004935">
    <property type="protein sequence ID" value="JAS32363.1"/>
    <property type="molecule type" value="Transcribed_RNA"/>
</dbReference>
<protein>
    <recommendedName>
        <fullName evidence="3">CBM39 domain-containing protein</fullName>
    </recommendedName>
</protein>
<dbReference type="GO" id="GO:0030246">
    <property type="term" value="F:carbohydrate binding"/>
    <property type="evidence" value="ECO:0007669"/>
    <property type="project" value="InterPro"/>
</dbReference>
<feature type="chain" id="PRO_5008581771" description="CBM39 domain-containing protein" evidence="2">
    <location>
        <begin position="17"/>
        <end position="449"/>
    </location>
</feature>
<feature type="compositionally biased region" description="Low complexity" evidence="1">
    <location>
        <begin position="200"/>
        <end position="209"/>
    </location>
</feature>
<reference evidence="4" key="1">
    <citation type="submission" date="2015-12" db="EMBL/GenBank/DDBJ databases">
        <title>De novo transcriptome assembly of four potential Pierce s Disease insect vectors from Arizona vineyards.</title>
        <authorList>
            <person name="Tassone E.E."/>
        </authorList>
    </citation>
    <scope>NUCLEOTIDE SEQUENCE</scope>
</reference>
<dbReference type="InterPro" id="IPR043030">
    <property type="entry name" value="BGBP_N_sf"/>
</dbReference>
<feature type="signal peptide" evidence="2">
    <location>
        <begin position="1"/>
        <end position="16"/>
    </location>
</feature>
<evidence type="ECO:0000256" key="1">
    <source>
        <dbReference type="SAM" id="MobiDB-lite"/>
    </source>
</evidence>
<feature type="region of interest" description="Disordered" evidence="1">
    <location>
        <begin position="121"/>
        <end position="346"/>
    </location>
</feature>
<proteinExistence type="predicted"/>
<feature type="non-terminal residue" evidence="4">
    <location>
        <position position="1"/>
    </location>
</feature>
<feature type="compositionally biased region" description="Basic and acidic residues" evidence="1">
    <location>
        <begin position="298"/>
        <end position="316"/>
    </location>
</feature>
<evidence type="ECO:0000256" key="2">
    <source>
        <dbReference type="SAM" id="SignalP"/>
    </source>
</evidence>
<accession>A0A1B6E356</accession>
<evidence type="ECO:0000313" key="4">
    <source>
        <dbReference type="EMBL" id="JAS32363.1"/>
    </source>
</evidence>
<feature type="compositionally biased region" description="Low complexity" evidence="1">
    <location>
        <begin position="177"/>
        <end position="190"/>
    </location>
</feature>
<dbReference type="InterPro" id="IPR031756">
    <property type="entry name" value="BGBP_N"/>
</dbReference>
<sequence length="449" mass="49358">TMSWWTLLALPAVVSCFSLGRPFYVPDCRLQAGYPSGMRVWIPDAPGIERFTFRGQLNSPVLGEETGGLVGTINSPIGGNWLLRVNGLILNPGDVVYFWLVVIKDDKEYSRPNQTWTVPTKDKFVDMESPLPPADSTDPSLKADVPKTTTVPDTTPLPTTTPKSDKDSKKPTNRLQTTTESTTPASVTESTKTESTIQPTDITKSTEPTTTDDKDTTTNPSESSTVTSDSTTSTSNEPVTEPVTELVTDSETMETTTPTDPTTKPTTDLTTKTTKSKSTTKANKPSEKTNSSTSKLPPVEKRSTSTEPPKLDDRIGSVDLLPNENETDSTTPSLDKPVSEFSDEPPEFDQFPPMFPGPYRPLAPSQGPGFEICSNPWNFVEKVGETKTDKLERQVAKMQCQLALFQRKFSQLNNIVENELMDIKKLNFDMVSRMSRLESLLTGGSPWGR</sequence>
<organism evidence="4">
    <name type="scientific">Clastoptera arizonana</name>
    <name type="common">Arizona spittle bug</name>
    <dbReference type="NCBI Taxonomy" id="38151"/>
    <lineage>
        <taxon>Eukaryota</taxon>
        <taxon>Metazoa</taxon>
        <taxon>Ecdysozoa</taxon>
        <taxon>Arthropoda</taxon>
        <taxon>Hexapoda</taxon>
        <taxon>Insecta</taxon>
        <taxon>Pterygota</taxon>
        <taxon>Neoptera</taxon>
        <taxon>Paraneoptera</taxon>
        <taxon>Hemiptera</taxon>
        <taxon>Auchenorrhyncha</taxon>
        <taxon>Cercopoidea</taxon>
        <taxon>Clastopteridae</taxon>
        <taxon>Clastoptera</taxon>
    </lineage>
</organism>
<feature type="domain" description="CBM39" evidence="3">
    <location>
        <begin position="23"/>
        <end position="123"/>
    </location>
</feature>
<evidence type="ECO:0000259" key="3">
    <source>
        <dbReference type="PROSITE" id="PS51969"/>
    </source>
</evidence>